<dbReference type="OrthoDB" id="10263520at2759"/>
<dbReference type="Pfam" id="PF07162">
    <property type="entry name" value="B9-C2"/>
    <property type="match status" value="1"/>
</dbReference>
<keyword evidence="4" id="KW-0206">Cytoskeleton</keyword>
<keyword evidence="3" id="KW-0970">Cilium biogenesis/degradation</keyword>
<gene>
    <name evidence="6" type="ORF">BpHYR1_026884</name>
</gene>
<accession>A0A3M7T9P3</accession>
<keyword evidence="2" id="KW-0963">Cytoplasm</keyword>
<organism evidence="6 7">
    <name type="scientific">Brachionus plicatilis</name>
    <name type="common">Marine rotifer</name>
    <name type="synonym">Brachionus muelleri</name>
    <dbReference type="NCBI Taxonomy" id="10195"/>
    <lineage>
        <taxon>Eukaryota</taxon>
        <taxon>Metazoa</taxon>
        <taxon>Spiralia</taxon>
        <taxon>Gnathifera</taxon>
        <taxon>Rotifera</taxon>
        <taxon>Eurotatoria</taxon>
        <taxon>Monogononta</taxon>
        <taxon>Pseudotrocha</taxon>
        <taxon>Ploima</taxon>
        <taxon>Brachionidae</taxon>
        <taxon>Brachionus</taxon>
    </lineage>
</organism>
<evidence type="ECO:0000256" key="4">
    <source>
        <dbReference type="ARBA" id="ARBA00023212"/>
    </source>
</evidence>
<evidence type="ECO:0000256" key="1">
    <source>
        <dbReference type="ARBA" id="ARBA00004120"/>
    </source>
</evidence>
<dbReference type="GO" id="GO:0060271">
    <property type="term" value="P:cilium assembly"/>
    <property type="evidence" value="ECO:0007669"/>
    <property type="project" value="TreeGrafter"/>
</dbReference>
<evidence type="ECO:0000256" key="5">
    <source>
        <dbReference type="ARBA" id="ARBA00023273"/>
    </source>
</evidence>
<dbReference type="AlphaFoldDB" id="A0A3M7T9P3"/>
<evidence type="ECO:0000313" key="7">
    <source>
        <dbReference type="Proteomes" id="UP000276133"/>
    </source>
</evidence>
<dbReference type="PANTHER" id="PTHR12968">
    <property type="entry name" value="B9 DOMAIN-CONTAINING"/>
    <property type="match status" value="1"/>
</dbReference>
<dbReference type="InterPro" id="IPR010796">
    <property type="entry name" value="C2_B9-type_dom"/>
</dbReference>
<dbReference type="PROSITE" id="PS51381">
    <property type="entry name" value="C2_B9"/>
    <property type="match status" value="1"/>
</dbReference>
<protein>
    <submittedName>
        <fullName evidence="6">Meckel syndrome type 1</fullName>
    </submittedName>
</protein>
<dbReference type="STRING" id="10195.A0A3M7T9P3"/>
<dbReference type="PANTHER" id="PTHR12968:SF4">
    <property type="entry name" value="TECTONIC-LIKE COMPLEX MEMBER MKS1"/>
    <property type="match status" value="1"/>
</dbReference>
<keyword evidence="7" id="KW-1185">Reference proteome</keyword>
<evidence type="ECO:0000256" key="3">
    <source>
        <dbReference type="ARBA" id="ARBA00022794"/>
    </source>
</evidence>
<evidence type="ECO:0000313" key="6">
    <source>
        <dbReference type="EMBL" id="RNA44331.1"/>
    </source>
</evidence>
<reference evidence="6 7" key="1">
    <citation type="journal article" date="2018" name="Sci. Rep.">
        <title>Genomic signatures of local adaptation to the degree of environmental predictability in rotifers.</title>
        <authorList>
            <person name="Franch-Gras L."/>
            <person name="Hahn C."/>
            <person name="Garcia-Roger E.M."/>
            <person name="Carmona M.J."/>
            <person name="Serra M."/>
            <person name="Gomez A."/>
        </authorList>
    </citation>
    <scope>NUCLEOTIDE SEQUENCE [LARGE SCALE GENOMIC DNA]</scope>
    <source>
        <strain evidence="6">HYR1</strain>
    </source>
</reference>
<name>A0A3M7T9P3_BRAPC</name>
<evidence type="ECO:0000256" key="2">
    <source>
        <dbReference type="ARBA" id="ARBA00022490"/>
    </source>
</evidence>
<dbReference type="GO" id="GO:0036038">
    <property type="term" value="C:MKS complex"/>
    <property type="evidence" value="ECO:0007669"/>
    <property type="project" value="TreeGrafter"/>
</dbReference>
<dbReference type="EMBL" id="REGN01000120">
    <property type="protein sequence ID" value="RNA44331.1"/>
    <property type="molecule type" value="Genomic_DNA"/>
</dbReference>
<keyword evidence="5" id="KW-0966">Cell projection</keyword>
<proteinExistence type="predicted"/>
<comment type="subcellular location">
    <subcellularLocation>
        <location evidence="1">Cytoplasm</location>
        <location evidence="1">Cytoskeleton</location>
        <location evidence="1">Cilium basal body</location>
    </subcellularLocation>
</comment>
<sequence>MPKILFEVASYDSWNRYRTEGYTWIQLPVKPGAYVESKPCWRPRGDSLIYELRRFFIGGSPELEDLTYTAIPSGHEVRSCQKYDTEESILSRFGFRTFTTGSLTVRLNAVFQSQIFMKHGKTSNSLIDTLANHSNKKELYEILEKFQMAKNKMIETREKSKSLLE</sequence>
<dbReference type="Proteomes" id="UP000276133">
    <property type="component" value="Unassembled WGS sequence"/>
</dbReference>
<comment type="caution">
    <text evidence="6">The sequence shown here is derived from an EMBL/GenBank/DDBJ whole genome shotgun (WGS) entry which is preliminary data.</text>
</comment>